<dbReference type="FunFam" id="2.130.10.10:FF:000157">
    <property type="entry name" value="WD repeat domain 3"/>
    <property type="match status" value="1"/>
</dbReference>
<dbReference type="PROSITE" id="PS00678">
    <property type="entry name" value="WD_REPEATS_1"/>
    <property type="match status" value="3"/>
</dbReference>
<dbReference type="InterPro" id="IPR051570">
    <property type="entry name" value="TBC1_cilium_biogenesis"/>
</dbReference>
<reference evidence="7 8" key="1">
    <citation type="submission" date="2018-08" db="EMBL/GenBank/DDBJ databases">
        <title>Aphanomyces genome sequencing and annotation.</title>
        <authorList>
            <person name="Minardi D."/>
            <person name="Oidtmann B."/>
            <person name="Van Der Giezen M."/>
            <person name="Studholme D.J."/>
        </authorList>
    </citation>
    <scope>NUCLEOTIDE SEQUENCE [LARGE SCALE GENOMIC DNA]</scope>
    <source>
        <strain evidence="7 8">Sv</strain>
    </source>
</reference>
<dbReference type="AlphaFoldDB" id="A0A418D5M6"/>
<dbReference type="Pfam" id="PF04003">
    <property type="entry name" value="Utp12"/>
    <property type="match status" value="1"/>
</dbReference>
<dbReference type="Proteomes" id="UP000285712">
    <property type="component" value="Unassembled WGS sequence"/>
</dbReference>
<dbReference type="InterPro" id="IPR019775">
    <property type="entry name" value="WD40_repeat_CS"/>
</dbReference>
<evidence type="ECO:0000256" key="4">
    <source>
        <dbReference type="PROSITE-ProRule" id="PRU00221"/>
    </source>
</evidence>
<protein>
    <recommendedName>
        <fullName evidence="6">Small-subunit processome Utp12 domain-containing protein</fullName>
    </recommendedName>
</protein>
<feature type="repeat" description="WD" evidence="4">
    <location>
        <begin position="216"/>
        <end position="257"/>
    </location>
</feature>
<dbReference type="InterPro" id="IPR001680">
    <property type="entry name" value="WD40_rpt"/>
</dbReference>
<evidence type="ECO:0000313" key="7">
    <source>
        <dbReference type="EMBL" id="RHY90004.1"/>
    </source>
</evidence>
<dbReference type="CDD" id="cd00200">
    <property type="entry name" value="WD40"/>
    <property type="match status" value="2"/>
</dbReference>
<feature type="repeat" description="WD" evidence="4">
    <location>
        <begin position="493"/>
        <end position="534"/>
    </location>
</feature>
<dbReference type="GO" id="GO:0032040">
    <property type="term" value="C:small-subunit processome"/>
    <property type="evidence" value="ECO:0007669"/>
    <property type="project" value="TreeGrafter"/>
</dbReference>
<accession>A0A418D5M6</accession>
<evidence type="ECO:0000313" key="8">
    <source>
        <dbReference type="Proteomes" id="UP000285712"/>
    </source>
</evidence>
<dbReference type="InterPro" id="IPR020472">
    <property type="entry name" value="WD40_PAC1"/>
</dbReference>
<dbReference type="EMBL" id="QUTG01003860">
    <property type="protein sequence ID" value="RHY90004.1"/>
    <property type="molecule type" value="Genomic_DNA"/>
</dbReference>
<keyword evidence="1 4" id="KW-0853">WD repeat</keyword>
<name>A0A418D5M6_APHAT</name>
<dbReference type="GO" id="GO:0030490">
    <property type="term" value="P:maturation of SSU-rRNA"/>
    <property type="evidence" value="ECO:0007669"/>
    <property type="project" value="TreeGrafter"/>
</dbReference>
<dbReference type="InterPro" id="IPR015943">
    <property type="entry name" value="WD40/YVTN_repeat-like_dom_sf"/>
</dbReference>
<dbReference type="PANTHER" id="PTHR19853">
    <property type="entry name" value="WD REPEAT CONTAINING PROTEIN 3 WDR3"/>
    <property type="match status" value="1"/>
</dbReference>
<evidence type="ECO:0000256" key="2">
    <source>
        <dbReference type="ARBA" id="ARBA00022737"/>
    </source>
</evidence>
<sequence>MYPDYSRPLMHQSFGSLAKSSCIEARTFASSMKSYLRYSAESSFGVVCSPNSRCVYDLTGQLAICGALKNVIVWNIRTGAKVRVLHGDSETDTAGQVTALSLSPDGAYVATGYSTGIVRIFKLSNGNVEVTLDGHKNAIESLAYGENGALLASGSRDTDIIVWDIVSQSGLYRLRGHKDAVTAVAFLDNQRTLVSTSKDTLMKVWDLDTQHCVQTCVGHRNEIWSLDTHEPTHRLLTGASDNLLRVWDTSDAASVQLLGTIQRQANDRAMLVQYNSTGTLIGCQGSGKTLELFRIRSADEQKKKAQRKLKRVREKARKLQDGSQPTIAPDDNDNDDSDVNPIANEVESVCVIRCSAKIRSFAFSPDAAKDGTTSLLVTLHNNSLETYAIVPHAETVDGRFARVHALTLPGHRSDVRQVTLSSDDALVLSVSSGEVKVWNAQSLQCVRTFTDFSLALSAVFAPGNMHVIVGTKGGSLHLFELSSGECIWKKDDAHAVGSAIWSIDVRPDGKAVATGGADHVVNFWDFEMTSEYTQTSTLKLGLVHARMLKMADDVLCVKYSHASDPRKLLVAVALLDCTVKVFYDDSLKFFLSLYGHKLPVMSMDIASDDTLLVTASADKNVKLWGLDFGDCHKSIFAHDEAIMGIAFVPQTHYFFTASKDKSIAYWDGDHFERILRLTDQHFGEVWALAVSRDGSFVVSASQDRSLVKYSRGEDQVFVEEEKEKELDTLFESDLQPTNTAGPTLGGTSVAATDASATAGKRTVQTVKSGERLIESIDIADRELLAQKNSKDPHAVFTNFMLLGYSPLKFVLRSVREIRANEMEEALMVLPFEYVKKLLSYLLQLIAAEMEVEICCNCVLFLLRVHHHQIVTNTSLLGELDTMWGSLRAQLVSSKNRIGFNLAGMKYIKRQVDHNKTGYVEELGGVPSAAKKSKK</sequence>
<feature type="repeat" description="WD" evidence="4">
    <location>
        <begin position="174"/>
        <end position="215"/>
    </location>
</feature>
<dbReference type="Gene3D" id="2.130.10.10">
    <property type="entry name" value="YVTN repeat-like/Quinoprotein amine dehydrogenase"/>
    <property type="match status" value="4"/>
</dbReference>
<dbReference type="InterPro" id="IPR007148">
    <property type="entry name" value="SSU_processome_Utp12"/>
</dbReference>
<evidence type="ECO:0000256" key="1">
    <source>
        <dbReference type="ARBA" id="ARBA00022574"/>
    </source>
</evidence>
<dbReference type="Pfam" id="PF25173">
    <property type="entry name" value="Beta-prop_WDR3_1st"/>
    <property type="match status" value="1"/>
</dbReference>
<proteinExistence type="inferred from homology"/>
<dbReference type="SUPFAM" id="SSF50978">
    <property type="entry name" value="WD40 repeat-like"/>
    <property type="match status" value="2"/>
</dbReference>
<dbReference type="Pfam" id="PF25172">
    <property type="entry name" value="Beta-prop_WDR3_2nd"/>
    <property type="match status" value="1"/>
</dbReference>
<dbReference type="VEuPathDB" id="FungiDB:H257_01247"/>
<feature type="repeat" description="WD" evidence="4">
    <location>
        <begin position="593"/>
        <end position="634"/>
    </location>
</feature>
<dbReference type="PROSITE" id="PS50294">
    <property type="entry name" value="WD_REPEATS_REGION"/>
    <property type="match status" value="5"/>
</dbReference>
<keyword evidence="2" id="KW-0677">Repeat</keyword>
<dbReference type="PRINTS" id="PR00320">
    <property type="entry name" value="GPROTEINBRPT"/>
</dbReference>
<feature type="repeat" description="WD" evidence="4">
    <location>
        <begin position="635"/>
        <end position="667"/>
    </location>
</feature>
<dbReference type="GO" id="GO:0034388">
    <property type="term" value="C:Pwp2p-containing subcomplex of 90S preribosome"/>
    <property type="evidence" value="ECO:0007669"/>
    <property type="project" value="TreeGrafter"/>
</dbReference>
<gene>
    <name evidence="7" type="ORF">DYB35_008501</name>
</gene>
<dbReference type="GO" id="GO:0030515">
    <property type="term" value="F:snoRNA binding"/>
    <property type="evidence" value="ECO:0007669"/>
    <property type="project" value="TreeGrafter"/>
</dbReference>
<dbReference type="PANTHER" id="PTHR19853:SF0">
    <property type="entry name" value="WD REPEAT-CONTAINING PROTEIN 3"/>
    <property type="match status" value="1"/>
</dbReference>
<evidence type="ECO:0000256" key="5">
    <source>
        <dbReference type="SAM" id="MobiDB-lite"/>
    </source>
</evidence>
<organism evidence="7 8">
    <name type="scientific">Aphanomyces astaci</name>
    <name type="common">Crayfish plague agent</name>
    <dbReference type="NCBI Taxonomy" id="112090"/>
    <lineage>
        <taxon>Eukaryota</taxon>
        <taxon>Sar</taxon>
        <taxon>Stramenopiles</taxon>
        <taxon>Oomycota</taxon>
        <taxon>Saprolegniomycetes</taxon>
        <taxon>Saprolegniales</taxon>
        <taxon>Verrucalvaceae</taxon>
        <taxon>Aphanomyces</taxon>
    </lineage>
</organism>
<evidence type="ECO:0000259" key="6">
    <source>
        <dbReference type="Pfam" id="PF04003"/>
    </source>
</evidence>
<comment type="caution">
    <text evidence="7">The sequence shown here is derived from an EMBL/GenBank/DDBJ whole genome shotgun (WGS) entry which is preliminary data.</text>
</comment>
<feature type="repeat" description="WD" evidence="4">
    <location>
        <begin position="132"/>
        <end position="173"/>
    </location>
</feature>
<dbReference type="SMART" id="SM00320">
    <property type="entry name" value="WD40"/>
    <property type="match status" value="11"/>
</dbReference>
<feature type="repeat" description="WD" evidence="4">
    <location>
        <begin position="408"/>
        <end position="448"/>
    </location>
</feature>
<dbReference type="InterPro" id="IPR036322">
    <property type="entry name" value="WD40_repeat_dom_sf"/>
</dbReference>
<feature type="region of interest" description="Disordered" evidence="5">
    <location>
        <begin position="310"/>
        <end position="340"/>
    </location>
</feature>
<evidence type="ECO:0000256" key="3">
    <source>
        <dbReference type="ARBA" id="ARBA00038229"/>
    </source>
</evidence>
<feature type="domain" description="Small-subunit processome Utp12" evidence="6">
    <location>
        <begin position="810"/>
        <end position="909"/>
    </location>
</feature>
<comment type="similarity">
    <text evidence="3">Belongs to the WD repeat WDR3/UTP12 family.</text>
</comment>
<dbReference type="PROSITE" id="PS50082">
    <property type="entry name" value="WD_REPEATS_2"/>
    <property type="match status" value="7"/>
</dbReference>